<feature type="compositionally biased region" description="Basic and acidic residues" evidence="1">
    <location>
        <begin position="53"/>
        <end position="68"/>
    </location>
</feature>
<dbReference type="EMBL" id="JBJKFK010003795">
    <property type="protein sequence ID" value="KAL3309546.1"/>
    <property type="molecule type" value="Genomic_DNA"/>
</dbReference>
<evidence type="ECO:0000313" key="3">
    <source>
        <dbReference type="Proteomes" id="UP001626550"/>
    </source>
</evidence>
<comment type="caution">
    <text evidence="2">The sequence shown here is derived from an EMBL/GenBank/DDBJ whole genome shotgun (WGS) entry which is preliminary data.</text>
</comment>
<protein>
    <submittedName>
        <fullName evidence="2">Uncharacterized protein</fullName>
    </submittedName>
</protein>
<dbReference type="Proteomes" id="UP001626550">
    <property type="component" value="Unassembled WGS sequence"/>
</dbReference>
<feature type="region of interest" description="Disordered" evidence="1">
    <location>
        <begin position="275"/>
        <end position="308"/>
    </location>
</feature>
<feature type="region of interest" description="Disordered" evidence="1">
    <location>
        <begin position="1"/>
        <end position="78"/>
    </location>
</feature>
<name>A0ABD2PUU1_9PLAT</name>
<dbReference type="AlphaFoldDB" id="A0ABD2PUU1"/>
<keyword evidence="3" id="KW-1185">Reference proteome</keyword>
<proteinExistence type="predicted"/>
<feature type="compositionally biased region" description="Low complexity" evidence="1">
    <location>
        <begin position="8"/>
        <end position="18"/>
    </location>
</feature>
<sequence>MDQEESSESPQKEPASQEESIERPKKDQVSQEESRERTKKEQVSQEQVAKLRSFFEENLHLTRPESRARSPSLSRLQSVSRLKPKFETGSIDNLPLPAETEMPRVVSITGDCTQICKAPSKREEKALPISPRYMSLVSKPASPIIALGLPRSPRVPRSNSSFFDDQCYPYVMGMRAFRVEADEKDLMDVPDGFYVRTGQVYERVDEPRFANKRMFSHWISTIFTPEPRDAEQPLTELTNIWNMRPPYTPYVQRYCTCHPKQSYEDLSPRYSRLHHSTYDVSSPKRRQFSPESSGSRHSPAPYRCELTK</sequence>
<reference evidence="2 3" key="1">
    <citation type="submission" date="2024-11" db="EMBL/GenBank/DDBJ databases">
        <title>Adaptive evolution of stress response genes in parasites aligns with host niche diversity.</title>
        <authorList>
            <person name="Hahn C."/>
            <person name="Resl P."/>
        </authorList>
    </citation>
    <scope>NUCLEOTIDE SEQUENCE [LARGE SCALE GENOMIC DNA]</scope>
    <source>
        <strain evidence="2">EGGRZ-B1_66</strain>
        <tissue evidence="2">Body</tissue>
    </source>
</reference>
<accession>A0ABD2PUU1</accession>
<evidence type="ECO:0000313" key="2">
    <source>
        <dbReference type="EMBL" id="KAL3309546.1"/>
    </source>
</evidence>
<gene>
    <name evidence="2" type="ORF">Ciccas_011906</name>
</gene>
<feature type="compositionally biased region" description="Basic and acidic residues" evidence="1">
    <location>
        <begin position="20"/>
        <end position="43"/>
    </location>
</feature>
<evidence type="ECO:0000256" key="1">
    <source>
        <dbReference type="SAM" id="MobiDB-lite"/>
    </source>
</evidence>
<feature type="compositionally biased region" description="Polar residues" evidence="1">
    <location>
        <begin position="69"/>
        <end position="78"/>
    </location>
</feature>
<organism evidence="2 3">
    <name type="scientific">Cichlidogyrus casuarinus</name>
    <dbReference type="NCBI Taxonomy" id="1844966"/>
    <lineage>
        <taxon>Eukaryota</taxon>
        <taxon>Metazoa</taxon>
        <taxon>Spiralia</taxon>
        <taxon>Lophotrochozoa</taxon>
        <taxon>Platyhelminthes</taxon>
        <taxon>Monogenea</taxon>
        <taxon>Monopisthocotylea</taxon>
        <taxon>Dactylogyridea</taxon>
        <taxon>Ancyrocephalidae</taxon>
        <taxon>Cichlidogyrus</taxon>
    </lineage>
</organism>